<evidence type="ECO:0000313" key="3">
    <source>
        <dbReference type="Proteomes" id="UP000321306"/>
    </source>
</evidence>
<dbReference type="PANTHER" id="PTHR34595:SF7">
    <property type="entry name" value="SLL1039 PROTEIN"/>
    <property type="match status" value="1"/>
</dbReference>
<dbReference type="InterPro" id="IPR007296">
    <property type="entry name" value="DUF403"/>
</dbReference>
<proteinExistence type="predicted"/>
<dbReference type="Proteomes" id="UP000321306">
    <property type="component" value="Unassembled WGS sequence"/>
</dbReference>
<feature type="domain" description="DUF403" evidence="1">
    <location>
        <begin position="1"/>
        <end position="310"/>
    </location>
</feature>
<comment type="caution">
    <text evidence="2">The sequence shown here is derived from an EMBL/GenBank/DDBJ whole genome shotgun (WGS) entry which is preliminary data.</text>
</comment>
<evidence type="ECO:0000313" key="2">
    <source>
        <dbReference type="EMBL" id="GEM48740.1"/>
    </source>
</evidence>
<dbReference type="PANTHER" id="PTHR34595">
    <property type="entry name" value="BLR5612 PROTEIN"/>
    <property type="match status" value="1"/>
</dbReference>
<gene>
    <name evidence="2" type="ORF">DC3_43750</name>
</gene>
<dbReference type="OrthoDB" id="9803532at2"/>
<name>A0A511N7D2_DEIC1</name>
<reference evidence="2 3" key="1">
    <citation type="submission" date="2019-07" db="EMBL/GenBank/DDBJ databases">
        <title>Whole genome shotgun sequence of Deinococcus cellulosilyticus NBRC 106333.</title>
        <authorList>
            <person name="Hosoyama A."/>
            <person name="Uohara A."/>
            <person name="Ohji S."/>
            <person name="Ichikawa N."/>
        </authorList>
    </citation>
    <scope>NUCLEOTIDE SEQUENCE [LARGE SCALE GENOMIC DNA]</scope>
    <source>
        <strain evidence="2 3">NBRC 106333</strain>
    </source>
</reference>
<keyword evidence="3" id="KW-1185">Reference proteome</keyword>
<sequence length="315" mass="36577">MLSRLAENLFWMGRYVERAENTARLLDVNYHATLEAPKWFPVRWEPLLRITTSQESYFEHFPEVTPYSVPVWLAIHPSNSSSIRGCITAARENARSLRDQLPSEMWESINREYFKLGFANQELINEDGLHSYCITAREASHLFFGIAEGTLPRDEGWLYLQAGRTLERADSVLRMLAEYYQDIPTHASHQVEIQNHHWMAVLKSVSAYEAYRKEYQSRLDPARIAAFLLQSHTFPRSVLHNLQTLKHLLEELADITQHNSREISRKLGWLIAQLDYGVPMASLMSGDTHMLRGMADTLWKISDDMGRLYFLARYA</sequence>
<dbReference type="AlphaFoldDB" id="A0A511N7D2"/>
<evidence type="ECO:0000259" key="1">
    <source>
        <dbReference type="Pfam" id="PF04168"/>
    </source>
</evidence>
<organism evidence="2 3">
    <name type="scientific">Deinococcus cellulosilyticus (strain DSM 18568 / NBRC 106333 / KACC 11606 / 5516J-15)</name>
    <dbReference type="NCBI Taxonomy" id="1223518"/>
    <lineage>
        <taxon>Bacteria</taxon>
        <taxon>Thermotogati</taxon>
        <taxon>Deinococcota</taxon>
        <taxon>Deinococci</taxon>
        <taxon>Deinococcales</taxon>
        <taxon>Deinococcaceae</taxon>
        <taxon>Deinococcus</taxon>
    </lineage>
</organism>
<dbReference type="Pfam" id="PF04168">
    <property type="entry name" value="Alpha-E"/>
    <property type="match status" value="1"/>
</dbReference>
<dbReference type="RefSeq" id="WP_146888061.1">
    <property type="nucleotide sequence ID" value="NZ_BJXB01000024.1"/>
</dbReference>
<dbReference type="EMBL" id="BJXB01000024">
    <property type="protein sequence ID" value="GEM48740.1"/>
    <property type="molecule type" value="Genomic_DNA"/>
</dbReference>
<protein>
    <recommendedName>
        <fullName evidence="1">DUF403 domain-containing protein</fullName>
    </recommendedName>
</protein>
<dbReference type="InterPro" id="IPR051680">
    <property type="entry name" value="ATP-dep_Glu-Cys_Ligase-2"/>
</dbReference>
<accession>A0A511N7D2</accession>